<organism evidence="1 2">
    <name type="scientific">Pseudomonas entomophila</name>
    <dbReference type="NCBI Taxonomy" id="312306"/>
    <lineage>
        <taxon>Bacteria</taxon>
        <taxon>Pseudomonadati</taxon>
        <taxon>Pseudomonadota</taxon>
        <taxon>Gammaproteobacteria</taxon>
        <taxon>Pseudomonadales</taxon>
        <taxon>Pseudomonadaceae</taxon>
        <taxon>Pseudomonas</taxon>
    </lineage>
</organism>
<dbReference type="Proteomes" id="UP000268230">
    <property type="component" value="Chromosome"/>
</dbReference>
<proteinExistence type="predicted"/>
<reference evidence="1 2" key="1">
    <citation type="submission" date="2018-12" db="EMBL/GenBank/DDBJ databases">
        <authorList>
            <person name="Li S."/>
            <person name="Yang R."/>
            <person name="Chen G."/>
            <person name="Zou L."/>
            <person name="Zhang C."/>
            <person name="Chen Y."/>
            <person name="Liu Z."/>
            <person name="Li Y."/>
            <person name="Yan Y."/>
            <person name="Huang M."/>
            <person name="Chen T."/>
        </authorList>
    </citation>
    <scope>NUCLEOTIDE SEQUENCE [LARGE SCALE GENOMIC DNA]</scope>
    <source>
        <strain evidence="1 2">1257</strain>
    </source>
</reference>
<dbReference type="EMBL" id="CP034338">
    <property type="protein sequence ID" value="AZL68774.1"/>
    <property type="molecule type" value="Genomic_DNA"/>
</dbReference>
<gene>
    <name evidence="1" type="ORF">EJA05_13980</name>
</gene>
<dbReference type="OrthoDB" id="6901627at2"/>
<name>A0A3Q8U0U0_9PSED</name>
<dbReference type="AlphaFoldDB" id="A0A3Q8U0U0"/>
<protein>
    <submittedName>
        <fullName evidence="1">Uncharacterized protein</fullName>
    </submittedName>
</protein>
<dbReference type="KEGG" id="pory:EJA05_13980"/>
<accession>A0A3Q8U0U0</accession>
<sequence>MKRTIEGLAEAGEELIQKAIDAQRRLRQAEADGASPREIELFRAVADLRYRLVTDHQLITRGKAPHILH</sequence>
<evidence type="ECO:0000313" key="1">
    <source>
        <dbReference type="EMBL" id="AZL68774.1"/>
    </source>
</evidence>
<evidence type="ECO:0000313" key="2">
    <source>
        <dbReference type="Proteomes" id="UP000268230"/>
    </source>
</evidence>